<evidence type="ECO:0000256" key="12">
    <source>
        <dbReference type="PIRSR" id="PIRSR038084-1"/>
    </source>
</evidence>
<dbReference type="AlphaFoldDB" id="A0A1X2IU97"/>
<evidence type="ECO:0000256" key="6">
    <source>
        <dbReference type="ARBA" id="ARBA00022763"/>
    </source>
</evidence>
<evidence type="ECO:0000256" key="5">
    <source>
        <dbReference type="ARBA" id="ARBA00022679"/>
    </source>
</evidence>
<evidence type="ECO:0000256" key="3">
    <source>
        <dbReference type="ARBA" id="ARBA00013184"/>
    </source>
</evidence>
<dbReference type="GO" id="GO:0031509">
    <property type="term" value="P:subtelomeric heterochromatin formation"/>
    <property type="evidence" value="ECO:0007669"/>
    <property type="project" value="InterPro"/>
</dbReference>
<dbReference type="GO" id="GO:0042393">
    <property type="term" value="F:histone binding"/>
    <property type="evidence" value="ECO:0007669"/>
    <property type="project" value="InterPro"/>
</dbReference>
<evidence type="ECO:0000256" key="4">
    <source>
        <dbReference type="ARBA" id="ARBA00021268"/>
    </source>
</evidence>
<comment type="caution">
    <text evidence="17">The sequence shown here is derived from an EMBL/GenBank/DDBJ whole genome shotgun (WGS) entry which is preliminary data.</text>
</comment>
<comment type="catalytic activity">
    <reaction evidence="10 11">
        <text>L-lysyl-[protein] + acetyl-CoA = N(6)-acetyl-L-lysyl-[protein] + CoA + H(+)</text>
        <dbReference type="Rhea" id="RHEA:45948"/>
        <dbReference type="Rhea" id="RHEA-COMP:9752"/>
        <dbReference type="Rhea" id="RHEA-COMP:10731"/>
        <dbReference type="ChEBI" id="CHEBI:15378"/>
        <dbReference type="ChEBI" id="CHEBI:29969"/>
        <dbReference type="ChEBI" id="CHEBI:57287"/>
        <dbReference type="ChEBI" id="CHEBI:57288"/>
        <dbReference type="ChEBI" id="CHEBI:61930"/>
        <dbReference type="EC" id="2.3.1.48"/>
    </reaction>
</comment>
<dbReference type="OrthoDB" id="10253098at2759"/>
<dbReference type="Pfam" id="PF00583">
    <property type="entry name" value="Acetyltransf_1"/>
    <property type="match status" value="1"/>
</dbReference>
<dbReference type="InterPro" id="IPR000182">
    <property type="entry name" value="GNAT_dom"/>
</dbReference>
<feature type="domain" description="N-acetyltransferase" evidence="15">
    <location>
        <begin position="189"/>
        <end position="276"/>
    </location>
</feature>
<evidence type="ECO:0000259" key="16">
    <source>
        <dbReference type="Pfam" id="PF10394"/>
    </source>
</evidence>
<evidence type="ECO:0000256" key="9">
    <source>
        <dbReference type="ARBA" id="ARBA00023315"/>
    </source>
</evidence>
<feature type="site" description="Interaction with histone H4 N-terminus" evidence="14">
    <location>
        <position position="195"/>
    </location>
</feature>
<gene>
    <name evidence="17" type="ORF">BCR42DRAFT_406038</name>
</gene>
<comment type="similarity">
    <text evidence="2 11">Belongs to the HAT1 family.</text>
</comment>
<dbReference type="GO" id="GO:0006281">
    <property type="term" value="P:DNA repair"/>
    <property type="evidence" value="ECO:0007669"/>
    <property type="project" value="UniProtKB-KW"/>
</dbReference>
<dbReference type="EMBL" id="MCGE01000004">
    <property type="protein sequence ID" value="ORZ22368.1"/>
    <property type="molecule type" value="Genomic_DNA"/>
</dbReference>
<dbReference type="EC" id="2.3.1.48" evidence="3 11"/>
<evidence type="ECO:0000256" key="8">
    <source>
        <dbReference type="ARBA" id="ARBA00023242"/>
    </source>
</evidence>
<evidence type="ECO:0000256" key="2">
    <source>
        <dbReference type="ARBA" id="ARBA00010543"/>
    </source>
</evidence>
<dbReference type="GO" id="GO:0005737">
    <property type="term" value="C:cytoplasm"/>
    <property type="evidence" value="ECO:0007669"/>
    <property type="project" value="UniProtKB-SubCell"/>
</dbReference>
<keyword evidence="11" id="KW-0963">Cytoplasm</keyword>
<evidence type="ECO:0000256" key="1">
    <source>
        <dbReference type="ARBA" id="ARBA00004123"/>
    </source>
</evidence>
<sequence length="391" mass="45891">MEPTENHPAQATVSDFSNWAVNTTECMELGIVTAKDTALFSPEFTYPLFGMHETAFGYKDLAIKILYTSGSLRAHVSISSTAKYQPSGSSSTADVSPVLADDVPGILKKYMAPDTTTNLDEFMHIMEEDLESFRPMGEKVHEYQVETEDGDEGDYEIYKCSFKDRRFREYHRRMQFFVLLFIEGSSYIEEDDEKWELYTIFKREKNGQSCTYHFVGYCSAYPFYCWPDKTRMRISQFLILPPYQNMGHGGNLYETIFSIFTQRKDVIEVTVEDPNESFSDMRDKCDLRFLQDNHGFDNISVPVPMDSIQELQKKFKLTNRQTQCCIEMYLLSNLDKRDKKAYKAYRLQVKQRLYRFNYDALQEIDPLDRKEKLQDTYSSVEQDYHRLLERI</sequence>
<keyword evidence="18" id="KW-1185">Reference proteome</keyword>
<dbReference type="Gene3D" id="1.10.10.390">
    <property type="match status" value="1"/>
</dbReference>
<name>A0A1X2IU97_9FUNG</name>
<comment type="subunit">
    <text evidence="11">Component of the HAT-B complex composed of at least HAT1 and HAT2. The HAT-B complex binds to histone H4 tail.</text>
</comment>
<dbReference type="PIRSF" id="PIRSF038084">
    <property type="entry name" value="HAT-B_cat"/>
    <property type="match status" value="1"/>
</dbReference>
<evidence type="ECO:0000256" key="10">
    <source>
        <dbReference type="ARBA" id="ARBA00048017"/>
    </source>
</evidence>
<dbReference type="Pfam" id="PF10394">
    <property type="entry name" value="Hat1_N"/>
    <property type="match status" value="1"/>
</dbReference>
<dbReference type="Gene3D" id="3.90.360.10">
    <property type="entry name" value="Histone acetyl transferase 1 (HAT1), N-terminal domain"/>
    <property type="match status" value="1"/>
</dbReference>
<feature type="active site" description="Proton donor/acceptor" evidence="12">
    <location>
        <position position="272"/>
    </location>
</feature>
<dbReference type="Gene3D" id="3.40.630.30">
    <property type="match status" value="1"/>
</dbReference>
<dbReference type="PANTHER" id="PTHR12046">
    <property type="entry name" value="HISTONE ACETYLTRANSFERASE TYPE B CATALYTIC SUBUNIT"/>
    <property type="match status" value="1"/>
</dbReference>
<dbReference type="InterPro" id="IPR019467">
    <property type="entry name" value="Hat1_N"/>
</dbReference>
<dbReference type="Pfam" id="PF21184">
    <property type="entry name" value="HAT1_C_fung"/>
    <property type="match status" value="1"/>
</dbReference>
<keyword evidence="5 11" id="KW-0808">Transferase</keyword>
<dbReference type="InterPro" id="IPR016181">
    <property type="entry name" value="Acyl_CoA_acyltransferase"/>
</dbReference>
<comment type="subcellular location">
    <subcellularLocation>
        <location evidence="11">Cytoplasm</location>
    </subcellularLocation>
    <subcellularLocation>
        <location evidence="1 11">Nucleus</location>
    </subcellularLocation>
</comment>
<organism evidence="17 18">
    <name type="scientific">Absidia repens</name>
    <dbReference type="NCBI Taxonomy" id="90262"/>
    <lineage>
        <taxon>Eukaryota</taxon>
        <taxon>Fungi</taxon>
        <taxon>Fungi incertae sedis</taxon>
        <taxon>Mucoromycota</taxon>
        <taxon>Mucoromycotina</taxon>
        <taxon>Mucoromycetes</taxon>
        <taxon>Mucorales</taxon>
        <taxon>Cunninghamellaceae</taxon>
        <taxon>Absidia</taxon>
    </lineage>
</organism>
<dbReference type="GO" id="GO:0004402">
    <property type="term" value="F:histone acetyltransferase activity"/>
    <property type="evidence" value="ECO:0007669"/>
    <property type="project" value="UniProtKB-UniRule"/>
</dbReference>
<feature type="domain" description="Histone acetyl transferase HAT1 N-terminal" evidence="16">
    <location>
        <begin position="19"/>
        <end position="183"/>
    </location>
</feature>
<evidence type="ECO:0000313" key="17">
    <source>
        <dbReference type="EMBL" id="ORZ22368.1"/>
    </source>
</evidence>
<keyword evidence="9 11" id="KW-0012">Acyltransferase</keyword>
<dbReference type="GO" id="GO:0005634">
    <property type="term" value="C:nucleus"/>
    <property type="evidence" value="ECO:0007669"/>
    <property type="project" value="UniProtKB-SubCell"/>
</dbReference>
<accession>A0A1X2IU97</accession>
<evidence type="ECO:0000256" key="11">
    <source>
        <dbReference type="PIRNR" id="PIRNR038084"/>
    </source>
</evidence>
<evidence type="ECO:0000259" key="15">
    <source>
        <dbReference type="Pfam" id="PF00583"/>
    </source>
</evidence>
<keyword evidence="6" id="KW-0227">DNA damage</keyword>
<proteinExistence type="inferred from homology"/>
<evidence type="ECO:0000256" key="7">
    <source>
        <dbReference type="ARBA" id="ARBA00023204"/>
    </source>
</evidence>
<dbReference type="InterPro" id="IPR013523">
    <property type="entry name" value="Hist_AcTrfase_HAT1_C"/>
</dbReference>
<evidence type="ECO:0000313" key="18">
    <source>
        <dbReference type="Proteomes" id="UP000193560"/>
    </source>
</evidence>
<feature type="region of interest" description="Interaction with histone H4 N-terminus" evidence="13">
    <location>
        <begin position="221"/>
        <end position="223"/>
    </location>
</feature>
<dbReference type="SUPFAM" id="SSF55729">
    <property type="entry name" value="Acyl-CoA N-acyltransferases (Nat)"/>
    <property type="match status" value="1"/>
</dbReference>
<dbReference type="STRING" id="90262.A0A1X2IU97"/>
<protein>
    <recommendedName>
        <fullName evidence="4 11">Histone acetyltransferase type B catalytic subunit</fullName>
        <ecNumber evidence="3 11">2.3.1.48</ecNumber>
    </recommendedName>
</protein>
<dbReference type="GO" id="GO:0000781">
    <property type="term" value="C:chromosome, telomeric region"/>
    <property type="evidence" value="ECO:0007669"/>
    <property type="project" value="GOC"/>
</dbReference>
<comment type="function">
    <text evidence="11">Catalytic component of the histone acetylase B (HAT-B) complex. Has intrinsic substrate specificity that modifies lysine in recognition sequence GXGKXG. Involved in DNA double-strand break repair.</text>
</comment>
<dbReference type="InterPro" id="IPR037113">
    <property type="entry name" value="Hat1_N_sf"/>
</dbReference>
<evidence type="ECO:0000256" key="14">
    <source>
        <dbReference type="PIRSR" id="PIRSR038084-3"/>
    </source>
</evidence>
<reference evidence="17 18" key="1">
    <citation type="submission" date="2016-07" db="EMBL/GenBank/DDBJ databases">
        <title>Pervasive Adenine N6-methylation of Active Genes in Fungi.</title>
        <authorList>
            <consortium name="DOE Joint Genome Institute"/>
            <person name="Mondo S.J."/>
            <person name="Dannebaum R.O."/>
            <person name="Kuo R.C."/>
            <person name="Labutti K."/>
            <person name="Haridas S."/>
            <person name="Kuo A."/>
            <person name="Salamov A."/>
            <person name="Ahrendt S.R."/>
            <person name="Lipzen A."/>
            <person name="Sullivan W."/>
            <person name="Andreopoulos W.B."/>
            <person name="Clum A."/>
            <person name="Lindquist E."/>
            <person name="Daum C."/>
            <person name="Ramamoorthy G.K."/>
            <person name="Gryganskyi A."/>
            <person name="Culley D."/>
            <person name="Magnuson J.K."/>
            <person name="James T.Y."/>
            <person name="O'Malley M.A."/>
            <person name="Stajich J.E."/>
            <person name="Spatafora J.W."/>
            <person name="Visel A."/>
            <person name="Grigoriev I.V."/>
        </authorList>
    </citation>
    <scope>NUCLEOTIDE SEQUENCE [LARGE SCALE GENOMIC DNA]</scope>
    <source>
        <strain evidence="17 18">NRRL 1336</strain>
    </source>
</reference>
<evidence type="ECO:0000256" key="13">
    <source>
        <dbReference type="PIRSR" id="PIRSR038084-2"/>
    </source>
</evidence>
<feature type="binding site" evidence="13">
    <location>
        <begin position="237"/>
        <end position="239"/>
    </location>
    <ligand>
        <name>acetyl-CoA</name>
        <dbReference type="ChEBI" id="CHEBI:57288"/>
    </ligand>
</feature>
<keyword evidence="8 11" id="KW-0539">Nucleus</keyword>
<feature type="binding site" evidence="13">
    <location>
        <position position="275"/>
    </location>
    <ligand>
        <name>acetyl-CoA</name>
        <dbReference type="ChEBI" id="CHEBI:57288"/>
    </ligand>
</feature>
<keyword evidence="7" id="KW-0234">DNA repair</keyword>
<dbReference type="InterPro" id="IPR017380">
    <property type="entry name" value="Hist_AcTrfase_B-typ_cat-su"/>
</dbReference>
<dbReference type="Proteomes" id="UP000193560">
    <property type="component" value="Unassembled WGS sequence"/>
</dbReference>